<proteinExistence type="predicted"/>
<sequence>KFRDLEFYKANPVFEMDTVYEKSQYKVLAIFTSNTEPSQGEVFDYYNSLSFLTEEGFDEFVGEITSRSLIDTPVDAQYGDTLVTLSTCLYDYDGQRL</sequence>
<evidence type="ECO:0000313" key="2">
    <source>
        <dbReference type="Proteomes" id="UP001205063"/>
    </source>
</evidence>
<dbReference type="EMBL" id="JANGAB010000490">
    <property type="protein sequence ID" value="MCQ4950958.1"/>
    <property type="molecule type" value="Genomic_DNA"/>
</dbReference>
<dbReference type="RefSeq" id="WP_256137024.1">
    <property type="nucleotide sequence ID" value="NZ_JANGAB010000490.1"/>
</dbReference>
<dbReference type="SUPFAM" id="SSF63817">
    <property type="entry name" value="Sortase"/>
    <property type="match status" value="1"/>
</dbReference>
<dbReference type="CDD" id="cd05826">
    <property type="entry name" value="Sortase_B"/>
    <property type="match status" value="1"/>
</dbReference>
<name>A0AAW5KEQ0_9FIRM</name>
<accession>A0AAW5KEQ0</accession>
<dbReference type="Proteomes" id="UP001205063">
    <property type="component" value="Unassembled WGS sequence"/>
</dbReference>
<feature type="non-terminal residue" evidence="1">
    <location>
        <position position="1"/>
    </location>
</feature>
<dbReference type="InterPro" id="IPR023365">
    <property type="entry name" value="Sortase_dom-sf"/>
</dbReference>
<dbReference type="Gene3D" id="2.40.260.10">
    <property type="entry name" value="Sortase"/>
    <property type="match status" value="1"/>
</dbReference>
<feature type="non-terminal residue" evidence="1">
    <location>
        <position position="97"/>
    </location>
</feature>
<organism evidence="1 2">
    <name type="scientific">Bittarella massiliensis</name>
    <name type="common">ex Durand et al. 2017</name>
    <dbReference type="NCBI Taxonomy" id="1720313"/>
    <lineage>
        <taxon>Bacteria</taxon>
        <taxon>Bacillati</taxon>
        <taxon>Bacillota</taxon>
        <taxon>Clostridia</taxon>
        <taxon>Eubacteriales</taxon>
        <taxon>Oscillospiraceae</taxon>
        <taxon>Bittarella (ex Durand et al. 2017)</taxon>
    </lineage>
</organism>
<dbReference type="AlphaFoldDB" id="A0AAW5KEQ0"/>
<evidence type="ECO:0000313" key="1">
    <source>
        <dbReference type="EMBL" id="MCQ4950958.1"/>
    </source>
</evidence>
<protein>
    <submittedName>
        <fullName evidence="1">Class B sortase</fullName>
    </submittedName>
</protein>
<comment type="caution">
    <text evidence="1">The sequence shown here is derived from an EMBL/GenBank/DDBJ whole genome shotgun (WGS) entry which is preliminary data.</text>
</comment>
<gene>
    <name evidence="1" type="ORF">NE646_15170</name>
</gene>
<reference evidence="1" key="1">
    <citation type="submission" date="2022-06" db="EMBL/GenBank/DDBJ databases">
        <title>Isolation of gut microbiota from human fecal samples.</title>
        <authorList>
            <person name="Pamer E.G."/>
            <person name="Barat B."/>
            <person name="Waligurski E."/>
            <person name="Medina S."/>
            <person name="Paddock L."/>
            <person name="Mostad J."/>
        </authorList>
    </citation>
    <scope>NUCLEOTIDE SEQUENCE</scope>
    <source>
        <strain evidence="1">DFI.7.96</strain>
    </source>
</reference>
<dbReference type="InterPro" id="IPR009835">
    <property type="entry name" value="SrtB"/>
</dbReference>